<dbReference type="Pfam" id="PF13472">
    <property type="entry name" value="Lipase_GDSL_2"/>
    <property type="match status" value="1"/>
</dbReference>
<dbReference type="SUPFAM" id="SSF52266">
    <property type="entry name" value="SGNH hydrolase"/>
    <property type="match status" value="1"/>
</dbReference>
<dbReference type="Proteomes" id="UP000622475">
    <property type="component" value="Unassembled WGS sequence"/>
</dbReference>
<dbReference type="RefSeq" id="WP_194113554.1">
    <property type="nucleotide sequence ID" value="NZ_JADFFL010000011.1"/>
</dbReference>
<dbReference type="InterPro" id="IPR051532">
    <property type="entry name" value="Ester_Hydrolysis_Enzymes"/>
</dbReference>
<gene>
    <name evidence="2" type="ORF">IRJ16_20640</name>
</gene>
<evidence type="ECO:0000259" key="1">
    <source>
        <dbReference type="Pfam" id="PF13472"/>
    </source>
</evidence>
<protein>
    <submittedName>
        <fullName evidence="2">SGNH/GDSL hydrolase family protein</fullName>
    </submittedName>
</protein>
<dbReference type="InterPro" id="IPR036514">
    <property type="entry name" value="SGNH_hydro_sf"/>
</dbReference>
<dbReference type="Gene3D" id="3.40.50.1110">
    <property type="entry name" value="SGNH hydrolase"/>
    <property type="match status" value="1"/>
</dbReference>
<sequence length="282" mass="32191">MKILYTVRRAVLALIILIPLAAFAPEKKLRWMAIGDSITYHNSHIGDTKGRIKHGYMDYLVEQLPNISFAEHGRPGWTVKGIAENIGQFGLEKANVYSIFLGTNDWWVDLPIGTLADYQNNTGTTTAYGAYRVLIDYIRKLNADAHIILITPMQRTDFVDLNNQNSIIYGSYKPNRSGHYLLEYADAIKTIAKEEKLDLADLYYKSGVTPKTAVAYKRLKDPKTGEYRNYKYPDYLDVPFDPKTDEYPYPVDAMTMTYDGLHPSDKGHQLIAKMLAKIMKKY</sequence>
<dbReference type="GO" id="GO:0016788">
    <property type="term" value="F:hydrolase activity, acting on ester bonds"/>
    <property type="evidence" value="ECO:0007669"/>
    <property type="project" value="UniProtKB-ARBA"/>
</dbReference>
<dbReference type="EMBL" id="JADFFL010000011">
    <property type="protein sequence ID" value="MBE9664301.1"/>
    <property type="molecule type" value="Genomic_DNA"/>
</dbReference>
<name>A0A929KZ08_9SPHI</name>
<proteinExistence type="predicted"/>
<dbReference type="AlphaFoldDB" id="A0A929KZ08"/>
<evidence type="ECO:0000313" key="3">
    <source>
        <dbReference type="Proteomes" id="UP000622475"/>
    </source>
</evidence>
<feature type="domain" description="SGNH hydrolase-type esterase" evidence="1">
    <location>
        <begin position="33"/>
        <end position="270"/>
    </location>
</feature>
<keyword evidence="3" id="KW-1185">Reference proteome</keyword>
<evidence type="ECO:0000313" key="2">
    <source>
        <dbReference type="EMBL" id="MBE9664301.1"/>
    </source>
</evidence>
<organism evidence="2 3">
    <name type="scientific">Mucilaginibacter myungsuensis</name>
    <dbReference type="NCBI Taxonomy" id="649104"/>
    <lineage>
        <taxon>Bacteria</taxon>
        <taxon>Pseudomonadati</taxon>
        <taxon>Bacteroidota</taxon>
        <taxon>Sphingobacteriia</taxon>
        <taxon>Sphingobacteriales</taxon>
        <taxon>Sphingobacteriaceae</taxon>
        <taxon>Mucilaginibacter</taxon>
    </lineage>
</organism>
<comment type="caution">
    <text evidence="2">The sequence shown here is derived from an EMBL/GenBank/DDBJ whole genome shotgun (WGS) entry which is preliminary data.</text>
</comment>
<dbReference type="InterPro" id="IPR013830">
    <property type="entry name" value="SGNH_hydro"/>
</dbReference>
<reference evidence="2" key="1">
    <citation type="submission" date="2020-10" db="EMBL/GenBank/DDBJ databases">
        <title>Mucilaginibacter mali sp. nov., isolated from rhizosphere soil of apple orchard.</title>
        <authorList>
            <person name="Lee J.-S."/>
            <person name="Kim H.S."/>
            <person name="Kim J.-S."/>
        </authorList>
    </citation>
    <scope>NUCLEOTIDE SEQUENCE</scope>
    <source>
        <strain evidence="2">KCTC 22746</strain>
    </source>
</reference>
<accession>A0A929KZ08</accession>
<dbReference type="PANTHER" id="PTHR30383">
    <property type="entry name" value="THIOESTERASE 1/PROTEASE 1/LYSOPHOSPHOLIPASE L1"/>
    <property type="match status" value="1"/>
</dbReference>
<dbReference type="CDD" id="cd00229">
    <property type="entry name" value="SGNH_hydrolase"/>
    <property type="match status" value="1"/>
</dbReference>
<keyword evidence="2" id="KW-0378">Hydrolase</keyword>